<dbReference type="PANTHER" id="PTHR22801">
    <property type="entry name" value="LITHOSTATHINE"/>
    <property type="match status" value="1"/>
</dbReference>
<dbReference type="EnsemblMetazoa" id="XM_038221260.1">
    <property type="protein sequence ID" value="XP_038077188.1"/>
    <property type="gene ID" value="LOC119745036"/>
</dbReference>
<keyword evidence="5" id="KW-1185">Reference proteome</keyword>
<name>A0A914BLL9_PATMI</name>
<dbReference type="InterPro" id="IPR001304">
    <property type="entry name" value="C-type_lectin-like"/>
</dbReference>
<dbReference type="RefSeq" id="XP_038077188.1">
    <property type="nucleotide sequence ID" value="XM_038221260.1"/>
</dbReference>
<evidence type="ECO:0000256" key="2">
    <source>
        <dbReference type="SAM" id="SignalP"/>
    </source>
</evidence>
<dbReference type="PANTHER" id="PTHR22801:SF63">
    <property type="entry name" value="C-TYPE LECTIN DOMAIN-CONTAINING PROTEIN"/>
    <property type="match status" value="1"/>
</dbReference>
<dbReference type="AlphaFoldDB" id="A0A914BLL9"/>
<dbReference type="InterPro" id="IPR016187">
    <property type="entry name" value="CTDL_fold"/>
</dbReference>
<reference evidence="4" key="1">
    <citation type="submission" date="2022-11" db="UniProtKB">
        <authorList>
            <consortium name="EnsemblMetazoa"/>
        </authorList>
    </citation>
    <scope>IDENTIFICATION</scope>
</reference>
<dbReference type="InterPro" id="IPR016186">
    <property type="entry name" value="C-type_lectin-like/link_sf"/>
</dbReference>
<dbReference type="SUPFAM" id="SSF56436">
    <property type="entry name" value="C-type lectin-like"/>
    <property type="match status" value="1"/>
</dbReference>
<dbReference type="PROSITE" id="PS00615">
    <property type="entry name" value="C_TYPE_LECTIN_1"/>
    <property type="match status" value="1"/>
</dbReference>
<sequence>MCCGEVVILISLAILSAILSLSSSCNRRNWLCTAPWKKWGGSCYLSTQRHLTYDDAREACRRQVAAPRSDQENDFLASLAQGSVIWVACTDRRQEGLWECEGFQDGQGIFANWRKGEPNNCGVREDCVYLQLSYKWNDVRCEIEIQAVCKR</sequence>
<dbReference type="PROSITE" id="PS50041">
    <property type="entry name" value="C_TYPE_LECTIN_2"/>
    <property type="match status" value="1"/>
</dbReference>
<dbReference type="InterPro" id="IPR018378">
    <property type="entry name" value="C-type_lectin_CS"/>
</dbReference>
<feature type="chain" id="PRO_5037111007" description="C-type lectin domain-containing protein" evidence="2">
    <location>
        <begin position="25"/>
        <end position="151"/>
    </location>
</feature>
<keyword evidence="2" id="KW-0732">Signal</keyword>
<dbReference type="Gene3D" id="3.10.100.10">
    <property type="entry name" value="Mannose-Binding Protein A, subunit A"/>
    <property type="match status" value="1"/>
</dbReference>
<accession>A0A914BLL9</accession>
<evidence type="ECO:0000313" key="4">
    <source>
        <dbReference type="EnsemblMetazoa" id="XP_038077188.1"/>
    </source>
</evidence>
<keyword evidence="1" id="KW-1015">Disulfide bond</keyword>
<evidence type="ECO:0000256" key="1">
    <source>
        <dbReference type="ARBA" id="ARBA00023157"/>
    </source>
</evidence>
<evidence type="ECO:0000313" key="5">
    <source>
        <dbReference type="Proteomes" id="UP000887568"/>
    </source>
</evidence>
<dbReference type="OrthoDB" id="10255512at2759"/>
<dbReference type="Pfam" id="PF00059">
    <property type="entry name" value="Lectin_C"/>
    <property type="match status" value="1"/>
</dbReference>
<proteinExistence type="predicted"/>
<dbReference type="InterPro" id="IPR050801">
    <property type="entry name" value="Ca-Dep_Lectins_ImmuneDev"/>
</dbReference>
<dbReference type="Proteomes" id="UP000887568">
    <property type="component" value="Unplaced"/>
</dbReference>
<dbReference type="SMART" id="SM00034">
    <property type="entry name" value="CLECT"/>
    <property type="match status" value="1"/>
</dbReference>
<feature type="signal peptide" evidence="2">
    <location>
        <begin position="1"/>
        <end position="24"/>
    </location>
</feature>
<protein>
    <recommendedName>
        <fullName evidence="3">C-type lectin domain-containing protein</fullName>
    </recommendedName>
</protein>
<dbReference type="OMA" id="CYIITET"/>
<evidence type="ECO:0000259" key="3">
    <source>
        <dbReference type="PROSITE" id="PS50041"/>
    </source>
</evidence>
<dbReference type="GeneID" id="119745036"/>
<feature type="domain" description="C-type lectin" evidence="3">
    <location>
        <begin position="39"/>
        <end position="150"/>
    </location>
</feature>
<organism evidence="4 5">
    <name type="scientific">Patiria miniata</name>
    <name type="common">Bat star</name>
    <name type="synonym">Asterina miniata</name>
    <dbReference type="NCBI Taxonomy" id="46514"/>
    <lineage>
        <taxon>Eukaryota</taxon>
        <taxon>Metazoa</taxon>
        <taxon>Echinodermata</taxon>
        <taxon>Eleutherozoa</taxon>
        <taxon>Asterozoa</taxon>
        <taxon>Asteroidea</taxon>
        <taxon>Valvatacea</taxon>
        <taxon>Valvatida</taxon>
        <taxon>Asterinidae</taxon>
        <taxon>Patiria</taxon>
    </lineage>
</organism>